<dbReference type="InterPro" id="IPR046960">
    <property type="entry name" value="PPR_At4g14850-like_plant"/>
</dbReference>
<dbReference type="Gene3D" id="1.25.40.10">
    <property type="entry name" value="Tetratricopeptide repeat domain"/>
    <property type="match status" value="1"/>
</dbReference>
<evidence type="ECO:0000313" key="2">
    <source>
        <dbReference type="Proteomes" id="UP000289738"/>
    </source>
</evidence>
<dbReference type="STRING" id="3818.A0A445C848"/>
<protein>
    <recommendedName>
        <fullName evidence="3">Pentatricopeptide repeat-containing protein</fullName>
    </recommendedName>
</protein>
<gene>
    <name evidence="1" type="ORF">Ahy_A07g033000</name>
</gene>
<dbReference type="EMBL" id="SDMP01000007">
    <property type="protein sequence ID" value="RYR47078.1"/>
    <property type="molecule type" value="Genomic_DNA"/>
</dbReference>
<dbReference type="Proteomes" id="UP000289738">
    <property type="component" value="Chromosome A07"/>
</dbReference>
<dbReference type="GO" id="GO:0009451">
    <property type="term" value="P:RNA modification"/>
    <property type="evidence" value="ECO:0007669"/>
    <property type="project" value="InterPro"/>
</dbReference>
<dbReference type="InterPro" id="IPR011990">
    <property type="entry name" value="TPR-like_helical_dom_sf"/>
</dbReference>
<dbReference type="AlphaFoldDB" id="A0A445C848"/>
<comment type="caution">
    <text evidence="1">The sequence shown here is derived from an EMBL/GenBank/DDBJ whole genome shotgun (WGS) entry which is preliminary data.</text>
</comment>
<organism evidence="1 2">
    <name type="scientific">Arachis hypogaea</name>
    <name type="common">Peanut</name>
    <dbReference type="NCBI Taxonomy" id="3818"/>
    <lineage>
        <taxon>Eukaryota</taxon>
        <taxon>Viridiplantae</taxon>
        <taxon>Streptophyta</taxon>
        <taxon>Embryophyta</taxon>
        <taxon>Tracheophyta</taxon>
        <taxon>Spermatophyta</taxon>
        <taxon>Magnoliopsida</taxon>
        <taxon>eudicotyledons</taxon>
        <taxon>Gunneridae</taxon>
        <taxon>Pentapetalae</taxon>
        <taxon>rosids</taxon>
        <taxon>fabids</taxon>
        <taxon>Fabales</taxon>
        <taxon>Fabaceae</taxon>
        <taxon>Papilionoideae</taxon>
        <taxon>50 kb inversion clade</taxon>
        <taxon>dalbergioids sensu lato</taxon>
        <taxon>Dalbergieae</taxon>
        <taxon>Pterocarpus clade</taxon>
        <taxon>Arachis</taxon>
    </lineage>
</organism>
<evidence type="ECO:0008006" key="3">
    <source>
        <dbReference type="Google" id="ProtNLM"/>
    </source>
</evidence>
<proteinExistence type="predicted"/>
<evidence type="ECO:0000313" key="1">
    <source>
        <dbReference type="EMBL" id="RYR47078.1"/>
    </source>
</evidence>
<name>A0A445C848_ARAHY</name>
<dbReference type="GO" id="GO:0003723">
    <property type="term" value="F:RNA binding"/>
    <property type="evidence" value="ECO:0007669"/>
    <property type="project" value="InterPro"/>
</dbReference>
<accession>A0A445C848</accession>
<sequence length="165" mass="18900">MKTIKNKIRKLSIIQIAVRSVSLSTASEKFFTETLNIYTSVDGNTFTYSLLLKFSANLGFIIHGTIIHGHIVRLGFQDDLFVQTALVDMYAKCTYVDCARHMFDEMTQRSVVSWNDMKVKQSNRTHPIFCTSPYSNYSISFCKPNTWSLSDEFINNNRITCLLVS</sequence>
<dbReference type="PANTHER" id="PTHR47926">
    <property type="entry name" value="PENTATRICOPEPTIDE REPEAT-CONTAINING PROTEIN"/>
    <property type="match status" value="1"/>
</dbReference>
<keyword evidence="2" id="KW-1185">Reference proteome</keyword>
<reference evidence="1 2" key="1">
    <citation type="submission" date="2019-01" db="EMBL/GenBank/DDBJ databases">
        <title>Sequencing of cultivated peanut Arachis hypogaea provides insights into genome evolution and oil improvement.</title>
        <authorList>
            <person name="Chen X."/>
        </authorList>
    </citation>
    <scope>NUCLEOTIDE SEQUENCE [LARGE SCALE GENOMIC DNA]</scope>
    <source>
        <strain evidence="2">cv. Fuhuasheng</strain>
        <tissue evidence="1">Leaves</tissue>
    </source>
</reference>